<comment type="similarity">
    <text evidence="2 5">Belongs to the Nudix hydrolase family.</text>
</comment>
<reference evidence="8" key="1">
    <citation type="journal article" date="2019" name="Int. J. Syst. Evol. Microbiol.">
        <title>The Global Catalogue of Microorganisms (GCM) 10K type strain sequencing project: providing services to taxonomists for standard genome sequencing and annotation.</title>
        <authorList>
            <consortium name="The Broad Institute Genomics Platform"/>
            <consortium name="The Broad Institute Genome Sequencing Center for Infectious Disease"/>
            <person name="Wu L."/>
            <person name="Ma J."/>
        </authorList>
    </citation>
    <scope>NUCLEOTIDE SEQUENCE [LARGE SCALE GENOMIC DNA]</scope>
    <source>
        <strain evidence="8">JCM 18459</strain>
    </source>
</reference>
<comment type="caution">
    <text evidence="7">The sequence shown here is derived from an EMBL/GenBank/DDBJ whole genome shotgun (WGS) entry which is preliminary data.</text>
</comment>
<evidence type="ECO:0000256" key="3">
    <source>
        <dbReference type="ARBA" id="ARBA00022801"/>
    </source>
</evidence>
<protein>
    <recommendedName>
        <fullName evidence="6">Nudix hydrolase domain-containing protein</fullName>
    </recommendedName>
</protein>
<feature type="domain" description="Nudix hydrolase" evidence="6">
    <location>
        <begin position="146"/>
        <end position="279"/>
    </location>
</feature>
<dbReference type="PANTHER" id="PTHR43046:SF12">
    <property type="entry name" value="GDP-MANNOSE MANNOSYL HYDROLASE"/>
    <property type="match status" value="1"/>
</dbReference>
<keyword evidence="3 5" id="KW-0378">Hydrolase</keyword>
<organism evidence="7 8">
    <name type="scientific">Nocardioides marinquilinus</name>
    <dbReference type="NCBI Taxonomy" id="1210400"/>
    <lineage>
        <taxon>Bacteria</taxon>
        <taxon>Bacillati</taxon>
        <taxon>Actinomycetota</taxon>
        <taxon>Actinomycetes</taxon>
        <taxon>Propionibacteriales</taxon>
        <taxon>Nocardioidaceae</taxon>
        <taxon>Nocardioides</taxon>
    </lineage>
</organism>
<evidence type="ECO:0000313" key="8">
    <source>
        <dbReference type="Proteomes" id="UP001500221"/>
    </source>
</evidence>
<dbReference type="PRINTS" id="PR00502">
    <property type="entry name" value="NUDIXFAMILY"/>
</dbReference>
<dbReference type="Pfam" id="PF00293">
    <property type="entry name" value="NUDIX"/>
    <property type="match status" value="2"/>
</dbReference>
<dbReference type="RefSeq" id="WP_345458921.1">
    <property type="nucleotide sequence ID" value="NZ_BAABKG010000003.1"/>
</dbReference>
<dbReference type="Gene3D" id="3.90.79.10">
    <property type="entry name" value="Nucleoside Triphosphate Pyrophosphohydrolase"/>
    <property type="match status" value="2"/>
</dbReference>
<evidence type="ECO:0000256" key="5">
    <source>
        <dbReference type="RuleBase" id="RU003476"/>
    </source>
</evidence>
<name>A0ABP9PNX1_9ACTN</name>
<proteinExistence type="inferred from homology"/>
<evidence type="ECO:0000256" key="4">
    <source>
        <dbReference type="ARBA" id="ARBA00022842"/>
    </source>
</evidence>
<dbReference type="PROSITE" id="PS51462">
    <property type="entry name" value="NUDIX"/>
    <property type="match status" value="2"/>
</dbReference>
<accession>A0ABP9PNX1</accession>
<evidence type="ECO:0000259" key="6">
    <source>
        <dbReference type="PROSITE" id="PS51462"/>
    </source>
</evidence>
<dbReference type="Proteomes" id="UP001500221">
    <property type="component" value="Unassembled WGS sequence"/>
</dbReference>
<dbReference type="InterPro" id="IPR020476">
    <property type="entry name" value="Nudix_hydrolase"/>
</dbReference>
<dbReference type="SUPFAM" id="SSF55811">
    <property type="entry name" value="Nudix"/>
    <property type="match status" value="2"/>
</dbReference>
<dbReference type="EMBL" id="BAABKG010000003">
    <property type="protein sequence ID" value="GAA5149781.1"/>
    <property type="molecule type" value="Genomic_DNA"/>
</dbReference>
<dbReference type="PANTHER" id="PTHR43046">
    <property type="entry name" value="GDP-MANNOSE MANNOSYL HYDROLASE"/>
    <property type="match status" value="1"/>
</dbReference>
<evidence type="ECO:0000256" key="2">
    <source>
        <dbReference type="ARBA" id="ARBA00005582"/>
    </source>
</evidence>
<feature type="domain" description="Nudix hydrolase" evidence="6">
    <location>
        <begin position="1"/>
        <end position="133"/>
    </location>
</feature>
<dbReference type="InterPro" id="IPR015797">
    <property type="entry name" value="NUDIX_hydrolase-like_dom_sf"/>
</dbReference>
<keyword evidence="8" id="KW-1185">Reference proteome</keyword>
<gene>
    <name evidence="7" type="ORF">GCM10023340_25640</name>
</gene>
<evidence type="ECO:0000256" key="1">
    <source>
        <dbReference type="ARBA" id="ARBA00001946"/>
    </source>
</evidence>
<evidence type="ECO:0000313" key="7">
    <source>
        <dbReference type="EMBL" id="GAA5149781.1"/>
    </source>
</evidence>
<comment type="cofactor">
    <cofactor evidence="1">
        <name>Mg(2+)</name>
        <dbReference type="ChEBI" id="CHEBI:18420"/>
    </cofactor>
</comment>
<dbReference type="InterPro" id="IPR000086">
    <property type="entry name" value="NUDIX_hydrolase_dom"/>
</dbReference>
<keyword evidence="4" id="KW-0460">Magnesium</keyword>
<sequence length="291" mass="31849">MPSFACVLIVDRRGWLLLQERDEHAPIDPERWGICGGHVEEGEDVETAARRELREETGLEVPAAALRHVTTREVFHAAYGTTDPVHVYAAGLDLTDDDVECHEGRRIVFVEPATLGDLPLTHSASLVLPDVVDGDLHRELWFTAVGETRYACATLVDPRGRLLMQERDEHAVVAPEMWSLPGGGLEPGEDYRTAARRELAEETGVDLPAEALELVGRWRLPVSAEGPAAEFEVYAAATDLDDDGVECHEGRQMVFVHPDDAAGLLLGRPARVILPDLVASDVYRRAVGATA</sequence>
<dbReference type="PROSITE" id="PS00893">
    <property type="entry name" value="NUDIX_BOX"/>
    <property type="match status" value="2"/>
</dbReference>
<dbReference type="InterPro" id="IPR020084">
    <property type="entry name" value="NUDIX_hydrolase_CS"/>
</dbReference>